<dbReference type="OrthoDB" id="1734204at2759"/>
<gene>
    <name evidence="2" type="ORF">FCM35_KLT12948</name>
</gene>
<dbReference type="EMBL" id="SWLB01000024">
    <property type="protein sequence ID" value="KAF3322959.1"/>
    <property type="molecule type" value="Genomic_DNA"/>
</dbReference>
<name>A0A833QHR7_9POAL</name>
<evidence type="ECO:0000313" key="2">
    <source>
        <dbReference type="EMBL" id="KAF3322959.1"/>
    </source>
</evidence>
<dbReference type="GO" id="GO:0005737">
    <property type="term" value="C:cytoplasm"/>
    <property type="evidence" value="ECO:0007669"/>
    <property type="project" value="TreeGrafter"/>
</dbReference>
<evidence type="ECO:0000256" key="1">
    <source>
        <dbReference type="SAM" id="MobiDB-lite"/>
    </source>
</evidence>
<reference evidence="2" key="1">
    <citation type="submission" date="2020-01" db="EMBL/GenBank/DDBJ databases">
        <title>Genome sequence of Kobresia littledalei, the first chromosome-level genome in the family Cyperaceae.</title>
        <authorList>
            <person name="Qu G."/>
        </authorList>
    </citation>
    <scope>NUCLEOTIDE SEQUENCE</scope>
    <source>
        <strain evidence="2">C.B.Clarke</strain>
        <tissue evidence="2">Leaf</tissue>
    </source>
</reference>
<dbReference type="SUPFAM" id="SSF101278">
    <property type="entry name" value="N-terminal domain of adenylylcyclase associated protein, CAP"/>
    <property type="match status" value="1"/>
</dbReference>
<dbReference type="Proteomes" id="UP000623129">
    <property type="component" value="Unassembled WGS sequence"/>
</dbReference>
<dbReference type="InterPro" id="IPR001837">
    <property type="entry name" value="Adenylate_cyclase-assoc_CAP"/>
</dbReference>
<dbReference type="GO" id="GO:0003779">
    <property type="term" value="F:actin binding"/>
    <property type="evidence" value="ECO:0007669"/>
    <property type="project" value="InterPro"/>
</dbReference>
<dbReference type="GO" id="GO:0007015">
    <property type="term" value="P:actin filament organization"/>
    <property type="evidence" value="ECO:0007669"/>
    <property type="project" value="TreeGrafter"/>
</dbReference>
<feature type="compositionally biased region" description="Pro residues" evidence="1">
    <location>
        <begin position="84"/>
        <end position="93"/>
    </location>
</feature>
<dbReference type="GO" id="GO:0008179">
    <property type="term" value="F:adenylate cyclase binding"/>
    <property type="evidence" value="ECO:0007669"/>
    <property type="project" value="TreeGrafter"/>
</dbReference>
<accession>A0A833QHR7</accession>
<feature type="region of interest" description="Disordered" evidence="1">
    <location>
        <begin position="71"/>
        <end position="94"/>
    </location>
</feature>
<dbReference type="PANTHER" id="PTHR10652">
    <property type="entry name" value="ADENYLYL CYCLASE-ASSOCIATED PROTEIN"/>
    <property type="match status" value="1"/>
</dbReference>
<protein>
    <submittedName>
        <fullName evidence="2">Cyclase-associated protein 1-like protein</fullName>
    </submittedName>
</protein>
<sequence>MFLQGDREDRGMSFPTAHVEESWQMAEFYNNKEFKSRYVEWSKALKELYVPSLRDYVKKNYPFGPVWGPAGSAAAPKAPAPTLTTPPPPPSPPHTLQLHLQLRIYLQEKSNKIHISVKRNVETWPYLTPDLLDINAIN</sequence>
<organism evidence="2 3">
    <name type="scientific">Carex littledalei</name>
    <dbReference type="NCBI Taxonomy" id="544730"/>
    <lineage>
        <taxon>Eukaryota</taxon>
        <taxon>Viridiplantae</taxon>
        <taxon>Streptophyta</taxon>
        <taxon>Embryophyta</taxon>
        <taxon>Tracheophyta</taxon>
        <taxon>Spermatophyta</taxon>
        <taxon>Magnoliopsida</taxon>
        <taxon>Liliopsida</taxon>
        <taxon>Poales</taxon>
        <taxon>Cyperaceae</taxon>
        <taxon>Cyperoideae</taxon>
        <taxon>Cariceae</taxon>
        <taxon>Carex</taxon>
        <taxon>Carex subgen. Euthyceras</taxon>
    </lineage>
</organism>
<dbReference type="InterPro" id="IPR036222">
    <property type="entry name" value="CAP_N_sf"/>
</dbReference>
<comment type="caution">
    <text evidence="2">The sequence shown here is derived from an EMBL/GenBank/DDBJ whole genome shotgun (WGS) entry which is preliminary data.</text>
</comment>
<dbReference type="PANTHER" id="PTHR10652:SF0">
    <property type="entry name" value="ADENYLYL CYCLASE-ASSOCIATED PROTEIN"/>
    <property type="match status" value="1"/>
</dbReference>
<proteinExistence type="predicted"/>
<dbReference type="GO" id="GO:0019933">
    <property type="term" value="P:cAMP-mediated signaling"/>
    <property type="evidence" value="ECO:0007669"/>
    <property type="project" value="TreeGrafter"/>
</dbReference>
<keyword evidence="3" id="KW-1185">Reference proteome</keyword>
<dbReference type="Gene3D" id="1.25.40.330">
    <property type="entry name" value="Adenylate cyclase-associated CAP, N-terminal domain"/>
    <property type="match status" value="1"/>
</dbReference>
<evidence type="ECO:0000313" key="3">
    <source>
        <dbReference type="Proteomes" id="UP000623129"/>
    </source>
</evidence>
<dbReference type="AlphaFoldDB" id="A0A833QHR7"/>
<feature type="compositionally biased region" description="Low complexity" evidence="1">
    <location>
        <begin position="71"/>
        <end position="83"/>
    </location>
</feature>